<accession>A0ABR3IRM2</accession>
<evidence type="ECO:0000256" key="1">
    <source>
        <dbReference type="SAM" id="MobiDB-lite"/>
    </source>
</evidence>
<dbReference type="EMBL" id="JASNQZ010000015">
    <property type="protein sequence ID" value="KAL0945947.1"/>
    <property type="molecule type" value="Genomic_DNA"/>
</dbReference>
<protein>
    <submittedName>
        <fullName evidence="2">Uncharacterized protein</fullName>
    </submittedName>
</protein>
<gene>
    <name evidence="2" type="ORF">HGRIS_012225</name>
</gene>
<feature type="region of interest" description="Disordered" evidence="1">
    <location>
        <begin position="209"/>
        <end position="230"/>
    </location>
</feature>
<proteinExistence type="predicted"/>
<evidence type="ECO:0000313" key="3">
    <source>
        <dbReference type="Proteomes" id="UP001556367"/>
    </source>
</evidence>
<dbReference type="Proteomes" id="UP001556367">
    <property type="component" value="Unassembled WGS sequence"/>
</dbReference>
<comment type="caution">
    <text evidence="2">The sequence shown here is derived from an EMBL/GenBank/DDBJ whole genome shotgun (WGS) entry which is preliminary data.</text>
</comment>
<name>A0ABR3IRM2_9AGAR</name>
<reference evidence="3" key="1">
    <citation type="submission" date="2024-06" db="EMBL/GenBank/DDBJ databases">
        <title>Multi-omics analyses provide insights into the biosynthesis of the anticancer antibiotic pleurotin in Hohenbuehelia grisea.</title>
        <authorList>
            <person name="Weaver J.A."/>
            <person name="Alberti F."/>
        </authorList>
    </citation>
    <scope>NUCLEOTIDE SEQUENCE [LARGE SCALE GENOMIC DNA]</scope>
    <source>
        <strain evidence="3">T-177</strain>
    </source>
</reference>
<evidence type="ECO:0000313" key="2">
    <source>
        <dbReference type="EMBL" id="KAL0945947.1"/>
    </source>
</evidence>
<organism evidence="2 3">
    <name type="scientific">Hohenbuehelia grisea</name>
    <dbReference type="NCBI Taxonomy" id="104357"/>
    <lineage>
        <taxon>Eukaryota</taxon>
        <taxon>Fungi</taxon>
        <taxon>Dikarya</taxon>
        <taxon>Basidiomycota</taxon>
        <taxon>Agaricomycotina</taxon>
        <taxon>Agaricomycetes</taxon>
        <taxon>Agaricomycetidae</taxon>
        <taxon>Agaricales</taxon>
        <taxon>Pleurotineae</taxon>
        <taxon>Pleurotaceae</taxon>
        <taxon>Hohenbuehelia</taxon>
    </lineage>
</organism>
<sequence length="329" mass="36436">MPLYPPPPDSSLPEHGVYVVFSIDYTNSLAFLKDSQSKLWAEELDRSKKIYVGCILDTFGKSSREPPWTYCAVSLLYRDLPDTFNTNSPFATPGMSFPVFPNTFDPLARDPLHPSLPLPWADGYHSSFGIVSCRVHSTAADQSQAISLTPDSMRRMQCTGGEDREIAFTRLLEANLKAAMRTSDIDVCSTLRGVSDAWPEANHTVENLLTASPDSSDNGDKKNPLLEDIPYDPTDPLVNIDYDLSAIDDFGSPADFFIELESFRTVINMATRCQREDEIRPNTATSDEATLCSNATEGNKRHIERLQISWVLYQTFGAGCAERRGASGG</sequence>
<keyword evidence="3" id="KW-1185">Reference proteome</keyword>